<keyword evidence="1" id="KW-0812">Transmembrane</keyword>
<protein>
    <submittedName>
        <fullName evidence="2">Uncharacterized protein</fullName>
    </submittedName>
</protein>
<evidence type="ECO:0000313" key="2">
    <source>
        <dbReference type="EMBL" id="SFV56948.1"/>
    </source>
</evidence>
<feature type="transmembrane region" description="Helical" evidence="1">
    <location>
        <begin position="16"/>
        <end position="37"/>
    </location>
</feature>
<feature type="transmembrane region" description="Helical" evidence="1">
    <location>
        <begin position="49"/>
        <end position="65"/>
    </location>
</feature>
<keyword evidence="1" id="KW-0472">Membrane</keyword>
<proteinExistence type="predicted"/>
<dbReference type="EMBL" id="FPHB01000038">
    <property type="protein sequence ID" value="SFV56948.1"/>
    <property type="molecule type" value="Genomic_DNA"/>
</dbReference>
<keyword evidence="1" id="KW-1133">Transmembrane helix</keyword>
<evidence type="ECO:0000256" key="1">
    <source>
        <dbReference type="SAM" id="Phobius"/>
    </source>
</evidence>
<name>A0A1W1BTL1_9ZZZZ</name>
<organism evidence="2">
    <name type="scientific">hydrothermal vent metagenome</name>
    <dbReference type="NCBI Taxonomy" id="652676"/>
    <lineage>
        <taxon>unclassified sequences</taxon>
        <taxon>metagenomes</taxon>
        <taxon>ecological metagenomes</taxon>
    </lineage>
</organism>
<feature type="transmembrane region" description="Helical" evidence="1">
    <location>
        <begin position="80"/>
        <end position="98"/>
    </location>
</feature>
<sequence>MAEASIYMPILAPDEFLGIFVVSTMVLVLGVGYAALVTLSKMGYLSKKWLPISYIFWIGQGYSLYDLSVRIHSSPFTSKVLMVAMVAYLFAPHLYFYLVEQAEKRYGQVNKTGSNKEEL</sequence>
<gene>
    <name evidence="2" type="ORF">MNB_SM-7-461</name>
</gene>
<dbReference type="AlphaFoldDB" id="A0A1W1BTL1"/>
<accession>A0A1W1BTL1</accession>
<reference evidence="2" key="1">
    <citation type="submission" date="2016-10" db="EMBL/GenBank/DDBJ databases">
        <authorList>
            <person name="de Groot N.N."/>
        </authorList>
    </citation>
    <scope>NUCLEOTIDE SEQUENCE</scope>
</reference>